<dbReference type="InterPro" id="IPR032675">
    <property type="entry name" value="LRR_dom_sf"/>
</dbReference>
<feature type="domain" description="F-box" evidence="1">
    <location>
        <begin position="10"/>
        <end position="46"/>
    </location>
</feature>
<dbReference type="AlphaFoldDB" id="A0A9P5T8S2"/>
<dbReference type="Pfam" id="PF12937">
    <property type="entry name" value="F-box-like"/>
    <property type="match status" value="1"/>
</dbReference>
<reference evidence="2" key="2">
    <citation type="journal article" date="2020" name="Nat. Commun.">
        <title>Large-scale genome sequencing of mycorrhizal fungi provides insights into the early evolution of symbiotic traits.</title>
        <authorList>
            <person name="Miyauchi S."/>
            <person name="Kiss E."/>
            <person name="Kuo A."/>
            <person name="Drula E."/>
            <person name="Kohler A."/>
            <person name="Sanchez-Garcia M."/>
            <person name="Morin E."/>
            <person name="Andreopoulos B."/>
            <person name="Barry K.W."/>
            <person name="Bonito G."/>
            <person name="Buee M."/>
            <person name="Carver A."/>
            <person name="Chen C."/>
            <person name="Cichocki N."/>
            <person name="Clum A."/>
            <person name="Culley D."/>
            <person name="Crous P.W."/>
            <person name="Fauchery L."/>
            <person name="Girlanda M."/>
            <person name="Hayes R.D."/>
            <person name="Keri Z."/>
            <person name="LaButti K."/>
            <person name="Lipzen A."/>
            <person name="Lombard V."/>
            <person name="Magnuson J."/>
            <person name="Maillard F."/>
            <person name="Murat C."/>
            <person name="Nolan M."/>
            <person name="Ohm R.A."/>
            <person name="Pangilinan J."/>
            <person name="Pereira M.F."/>
            <person name="Perotto S."/>
            <person name="Peter M."/>
            <person name="Pfister S."/>
            <person name="Riley R."/>
            <person name="Sitrit Y."/>
            <person name="Stielow J.B."/>
            <person name="Szollosi G."/>
            <person name="Zifcakova L."/>
            <person name="Stursova M."/>
            <person name="Spatafora J.W."/>
            <person name="Tedersoo L."/>
            <person name="Vaario L.M."/>
            <person name="Yamada A."/>
            <person name="Yan M."/>
            <person name="Wang P."/>
            <person name="Xu J."/>
            <person name="Bruns T."/>
            <person name="Baldrian P."/>
            <person name="Vilgalys R."/>
            <person name="Dunand C."/>
            <person name="Henrissat B."/>
            <person name="Grigoriev I.V."/>
            <person name="Hibbett D."/>
            <person name="Nagy L.G."/>
            <person name="Martin F.M."/>
        </authorList>
    </citation>
    <scope>NUCLEOTIDE SEQUENCE</scope>
    <source>
        <strain evidence="2">Prilba</strain>
    </source>
</reference>
<sequence length="457" mass="50775">MVTAESLNFDVLQIIFSYLSPPDLASVSQVCHSFLAGALPRLYRSLGFYHNQAKRYPRIVTPFAVVTAHPNLAAHVQNIDIRVIPNTRVKQRTLPDPRFFRDCISALQVADYLASFTCTIGSALAPLLPFIQLKSRLHTLRIEAHLTEEQTKLVCQLRGLHSVTLENASSAVMNALPNWAESLKTTLKHLTIHASPHLNRTVLQQTIKHLPKLRELHVIECLGVSHVDVLSATEHTPLLEGLALTVMESDFTCNLPRTSLTALKHIAIELIVSKLSQEGGSTTLPSTLVPSLLSLTRFTHLASLALRLSDRQPFPPSLIEEIVEMHGAHLRSVRFMGFTLGSQGLESLMECERLEKLAVSVPAENIYTFSSALAGTATLHTLLDMVVHGAHGKQMSLTTDRVRVLLEDVPSLTRVVSGNRLWTSRPTPYGPEMRLERMKSSRGTCFWFTAPPECRYI</sequence>
<gene>
    <name evidence="2" type="ORF">DFH94DRAFT_459451</name>
</gene>
<name>A0A9P5T8S2_9AGAM</name>
<reference evidence="2" key="1">
    <citation type="submission" date="2019-10" db="EMBL/GenBank/DDBJ databases">
        <authorList>
            <consortium name="DOE Joint Genome Institute"/>
            <person name="Kuo A."/>
            <person name="Miyauchi S."/>
            <person name="Kiss E."/>
            <person name="Drula E."/>
            <person name="Kohler A."/>
            <person name="Sanchez-Garcia M."/>
            <person name="Andreopoulos B."/>
            <person name="Barry K.W."/>
            <person name="Bonito G."/>
            <person name="Buee M."/>
            <person name="Carver A."/>
            <person name="Chen C."/>
            <person name="Cichocki N."/>
            <person name="Clum A."/>
            <person name="Culley D."/>
            <person name="Crous P.W."/>
            <person name="Fauchery L."/>
            <person name="Girlanda M."/>
            <person name="Hayes R."/>
            <person name="Keri Z."/>
            <person name="LaButti K."/>
            <person name="Lipzen A."/>
            <person name="Lombard V."/>
            <person name="Magnuson J."/>
            <person name="Maillard F."/>
            <person name="Morin E."/>
            <person name="Murat C."/>
            <person name="Nolan M."/>
            <person name="Ohm R."/>
            <person name="Pangilinan J."/>
            <person name="Pereira M."/>
            <person name="Perotto S."/>
            <person name="Peter M."/>
            <person name="Riley R."/>
            <person name="Sitrit Y."/>
            <person name="Stielow B."/>
            <person name="Szollosi G."/>
            <person name="Zifcakova L."/>
            <person name="Stursova M."/>
            <person name="Spatafora J.W."/>
            <person name="Tedersoo L."/>
            <person name="Vaario L.-M."/>
            <person name="Yamada A."/>
            <person name="Yan M."/>
            <person name="Wang P."/>
            <person name="Xu J."/>
            <person name="Bruns T."/>
            <person name="Baldrian P."/>
            <person name="Vilgalys R."/>
            <person name="Henrissat B."/>
            <person name="Grigoriev I.V."/>
            <person name="Hibbett D."/>
            <person name="Nagy L.G."/>
            <person name="Martin F.M."/>
        </authorList>
    </citation>
    <scope>NUCLEOTIDE SEQUENCE</scope>
    <source>
        <strain evidence="2">Prilba</strain>
    </source>
</reference>
<proteinExistence type="predicted"/>
<organism evidence="2 3">
    <name type="scientific">Russula ochroleuca</name>
    <dbReference type="NCBI Taxonomy" id="152965"/>
    <lineage>
        <taxon>Eukaryota</taxon>
        <taxon>Fungi</taxon>
        <taxon>Dikarya</taxon>
        <taxon>Basidiomycota</taxon>
        <taxon>Agaricomycotina</taxon>
        <taxon>Agaricomycetes</taxon>
        <taxon>Russulales</taxon>
        <taxon>Russulaceae</taxon>
        <taxon>Russula</taxon>
    </lineage>
</organism>
<dbReference type="CDD" id="cd09917">
    <property type="entry name" value="F-box_SF"/>
    <property type="match status" value="1"/>
</dbReference>
<dbReference type="OrthoDB" id="3005567at2759"/>
<evidence type="ECO:0000313" key="2">
    <source>
        <dbReference type="EMBL" id="KAF8480074.1"/>
    </source>
</evidence>
<dbReference type="InterPro" id="IPR036047">
    <property type="entry name" value="F-box-like_dom_sf"/>
</dbReference>
<protein>
    <recommendedName>
        <fullName evidence="1">F-box domain-containing protein</fullName>
    </recommendedName>
</protein>
<dbReference type="Gene3D" id="1.20.1280.50">
    <property type="match status" value="1"/>
</dbReference>
<dbReference type="SUPFAM" id="SSF52047">
    <property type="entry name" value="RNI-like"/>
    <property type="match status" value="1"/>
</dbReference>
<comment type="caution">
    <text evidence="2">The sequence shown here is derived from an EMBL/GenBank/DDBJ whole genome shotgun (WGS) entry which is preliminary data.</text>
</comment>
<dbReference type="SUPFAM" id="SSF81383">
    <property type="entry name" value="F-box domain"/>
    <property type="match status" value="1"/>
</dbReference>
<dbReference type="EMBL" id="WHVB01000008">
    <property type="protein sequence ID" value="KAF8480074.1"/>
    <property type="molecule type" value="Genomic_DNA"/>
</dbReference>
<evidence type="ECO:0000259" key="1">
    <source>
        <dbReference type="Pfam" id="PF12937"/>
    </source>
</evidence>
<keyword evidence="3" id="KW-1185">Reference proteome</keyword>
<evidence type="ECO:0000313" key="3">
    <source>
        <dbReference type="Proteomes" id="UP000759537"/>
    </source>
</evidence>
<dbReference type="Proteomes" id="UP000759537">
    <property type="component" value="Unassembled WGS sequence"/>
</dbReference>
<dbReference type="Gene3D" id="3.80.10.10">
    <property type="entry name" value="Ribonuclease Inhibitor"/>
    <property type="match status" value="1"/>
</dbReference>
<accession>A0A9P5T8S2</accession>
<dbReference type="InterPro" id="IPR001810">
    <property type="entry name" value="F-box_dom"/>
</dbReference>